<feature type="transmembrane region" description="Helical" evidence="1">
    <location>
        <begin position="253"/>
        <end position="269"/>
    </location>
</feature>
<protein>
    <recommendedName>
        <fullName evidence="2">Haem-binding domain-containing protein</fullName>
    </recommendedName>
</protein>
<evidence type="ECO:0000259" key="2">
    <source>
        <dbReference type="SMART" id="SM01235"/>
    </source>
</evidence>
<reference evidence="4" key="1">
    <citation type="journal article" date="2019" name="Int. J. Syst. Evol. Microbiol.">
        <title>The Global Catalogue of Microorganisms (GCM) 10K type strain sequencing project: providing services to taxonomists for standard genome sequencing and annotation.</title>
        <authorList>
            <consortium name="The Broad Institute Genomics Platform"/>
            <consortium name="The Broad Institute Genome Sequencing Center for Infectious Disease"/>
            <person name="Wu L."/>
            <person name="Ma J."/>
        </authorList>
    </citation>
    <scope>NUCLEOTIDE SEQUENCE [LARGE SCALE GENOMIC DNA]</scope>
    <source>
        <strain evidence="4">NBRC 102407</strain>
    </source>
</reference>
<feature type="transmembrane region" description="Helical" evidence="1">
    <location>
        <begin position="228"/>
        <end position="247"/>
    </location>
</feature>
<evidence type="ECO:0000313" key="4">
    <source>
        <dbReference type="Proteomes" id="UP001157167"/>
    </source>
</evidence>
<feature type="transmembrane region" description="Helical" evidence="1">
    <location>
        <begin position="281"/>
        <end position="301"/>
    </location>
</feature>
<proteinExistence type="predicted"/>
<dbReference type="Pfam" id="PF06181">
    <property type="entry name" value="Urate_ox_N"/>
    <property type="match status" value="1"/>
</dbReference>
<dbReference type="SUPFAM" id="SSF46626">
    <property type="entry name" value="Cytochrome c"/>
    <property type="match status" value="1"/>
</dbReference>
<feature type="domain" description="Haem-binding" evidence="2">
    <location>
        <begin position="291"/>
        <end position="393"/>
    </location>
</feature>
<dbReference type="Proteomes" id="UP001157167">
    <property type="component" value="Unassembled WGS sequence"/>
</dbReference>
<feature type="transmembrane region" description="Helical" evidence="1">
    <location>
        <begin position="152"/>
        <end position="173"/>
    </location>
</feature>
<sequence>METYLLDWANLLLRWLHLITGIAWIGASFYFVMLDNSLRPPKKAADGERGVHGELWAVHGGGFYCSQKFLTGPRGEPLTDDLHWSKWEAYTTWLSGMSLLVVMYWIGASTYLIDTRVMALGQSAAVGISVAFLATGWLFYDTLCKALFGRDGLLAVIVFLFVVLADWLLHQVFSARGAYIHVGAMLGTMMVANVFFHIIPGQRRMVVQIRAGQPVDPRPGQIGKQRSVHNTYFTLPVLFIMISNHYPMTYSHANGWLVLVVMMLAGVLIRQFFVLRHRGQVKWWLPVAGVALIATLIVLMAPRTVDAGGEQVSLDAVRQVVAQRCLACHSEQPTQPGFAQPPKGVVLQSPAQIEQHAAKMAETVASGYMPLGNLTGITDAERQLIARWHAQQSVPQPSR</sequence>
<name>A0ABQ6FDQ3_9RHOO</name>
<dbReference type="RefSeq" id="WP_284188341.1">
    <property type="nucleotide sequence ID" value="NZ_BSPX01000039.1"/>
</dbReference>
<dbReference type="EMBL" id="BSPX01000039">
    <property type="protein sequence ID" value="GLT23119.1"/>
    <property type="molecule type" value="Genomic_DNA"/>
</dbReference>
<accession>A0ABQ6FDQ3</accession>
<organism evidence="3 4">
    <name type="scientific">Zoogloea oryzae</name>
    <dbReference type="NCBI Taxonomy" id="310767"/>
    <lineage>
        <taxon>Bacteria</taxon>
        <taxon>Pseudomonadati</taxon>
        <taxon>Pseudomonadota</taxon>
        <taxon>Betaproteobacteria</taxon>
        <taxon>Rhodocyclales</taxon>
        <taxon>Zoogloeaceae</taxon>
        <taxon>Zoogloea</taxon>
    </lineage>
</organism>
<gene>
    <name evidence="3" type="ORF">GCM10007933_25820</name>
</gene>
<dbReference type="SMART" id="SM01235">
    <property type="entry name" value="Haem_bd"/>
    <property type="match status" value="1"/>
</dbReference>
<feature type="transmembrane region" description="Helical" evidence="1">
    <location>
        <begin position="119"/>
        <end position="140"/>
    </location>
</feature>
<keyword evidence="4" id="KW-1185">Reference proteome</keyword>
<feature type="transmembrane region" description="Helical" evidence="1">
    <location>
        <begin position="179"/>
        <end position="199"/>
    </location>
</feature>
<evidence type="ECO:0000256" key="1">
    <source>
        <dbReference type="SAM" id="Phobius"/>
    </source>
</evidence>
<feature type="transmembrane region" description="Helical" evidence="1">
    <location>
        <begin position="12"/>
        <end position="33"/>
    </location>
</feature>
<keyword evidence="1" id="KW-0812">Transmembrane</keyword>
<comment type="caution">
    <text evidence="3">The sequence shown here is derived from an EMBL/GenBank/DDBJ whole genome shotgun (WGS) entry which is preliminary data.</text>
</comment>
<dbReference type="InterPro" id="IPR036909">
    <property type="entry name" value="Cyt_c-like_dom_sf"/>
</dbReference>
<keyword evidence="1" id="KW-0472">Membrane</keyword>
<keyword evidence="1" id="KW-1133">Transmembrane helix</keyword>
<feature type="transmembrane region" description="Helical" evidence="1">
    <location>
        <begin position="93"/>
        <end position="113"/>
    </location>
</feature>
<evidence type="ECO:0000313" key="3">
    <source>
        <dbReference type="EMBL" id="GLT23119.1"/>
    </source>
</evidence>
<dbReference type="InterPro" id="IPR025992">
    <property type="entry name" value="Haem-bd"/>
</dbReference>
<dbReference type="InterPro" id="IPR010389">
    <property type="entry name" value="Urate_ox_N"/>
</dbReference>